<sequence length="229" mass="26548" precursor="true">MYHFRTNACSSLVILAMEILLCFSSNAEEALYPEVIPIETEKLSILSPRVVERMVLPIRQLTFFGTAMDFGRTSLPPWEVGNYLRVSFTKAKMADSREERAEWSIVNIHSENFSLITKALEIEELEIVVLHNGRSNGSYRSVDNGWVETPLVYDNGYAIVTDARIPRKWFRLEPEERMDEKIRNDLMKYFPQAFRDPNKEPELKISHGNDPWPKLTIPGYSLYPEESNQ</sequence>
<accession>A0A5B9QII1</accession>
<dbReference type="Proteomes" id="UP000323917">
    <property type="component" value="Chromosome"/>
</dbReference>
<proteinExistence type="predicted"/>
<organism evidence="3 4">
    <name type="scientific">Bythopirellula goksoeyrii</name>
    <dbReference type="NCBI Taxonomy" id="1400387"/>
    <lineage>
        <taxon>Bacteria</taxon>
        <taxon>Pseudomonadati</taxon>
        <taxon>Planctomycetota</taxon>
        <taxon>Planctomycetia</taxon>
        <taxon>Pirellulales</taxon>
        <taxon>Lacipirellulaceae</taxon>
        <taxon>Bythopirellula</taxon>
    </lineage>
</organism>
<evidence type="ECO:0000313" key="3">
    <source>
        <dbReference type="EMBL" id="QEG33943.1"/>
    </source>
</evidence>
<dbReference type="AlphaFoldDB" id="A0A5B9QII1"/>
<gene>
    <name evidence="3" type="ORF">Pr1d_12140</name>
</gene>
<keyword evidence="4" id="KW-1185">Reference proteome</keyword>
<protein>
    <submittedName>
        <fullName evidence="3">Uncharacterized protein</fullName>
    </submittedName>
</protein>
<evidence type="ECO:0000256" key="1">
    <source>
        <dbReference type="SAM" id="MobiDB-lite"/>
    </source>
</evidence>
<feature type="signal peptide" evidence="2">
    <location>
        <begin position="1"/>
        <end position="27"/>
    </location>
</feature>
<name>A0A5B9QII1_9BACT</name>
<dbReference type="EMBL" id="CP042913">
    <property type="protein sequence ID" value="QEG33943.1"/>
    <property type="molecule type" value="Genomic_DNA"/>
</dbReference>
<keyword evidence="2" id="KW-0732">Signal</keyword>
<dbReference type="KEGG" id="bgok:Pr1d_12140"/>
<feature type="chain" id="PRO_5023082876" evidence="2">
    <location>
        <begin position="28"/>
        <end position="229"/>
    </location>
</feature>
<evidence type="ECO:0000313" key="4">
    <source>
        <dbReference type="Proteomes" id="UP000323917"/>
    </source>
</evidence>
<feature type="region of interest" description="Disordered" evidence="1">
    <location>
        <begin position="202"/>
        <end position="229"/>
    </location>
</feature>
<reference evidence="3 4" key="1">
    <citation type="submission" date="2019-08" db="EMBL/GenBank/DDBJ databases">
        <title>Deep-cultivation of Planctomycetes and their phenomic and genomic characterization uncovers novel biology.</title>
        <authorList>
            <person name="Wiegand S."/>
            <person name="Jogler M."/>
            <person name="Boedeker C."/>
            <person name="Pinto D."/>
            <person name="Vollmers J."/>
            <person name="Rivas-Marin E."/>
            <person name="Kohn T."/>
            <person name="Peeters S.H."/>
            <person name="Heuer A."/>
            <person name="Rast P."/>
            <person name="Oberbeckmann S."/>
            <person name="Bunk B."/>
            <person name="Jeske O."/>
            <person name="Meyerdierks A."/>
            <person name="Storesund J.E."/>
            <person name="Kallscheuer N."/>
            <person name="Luecker S."/>
            <person name="Lage O.M."/>
            <person name="Pohl T."/>
            <person name="Merkel B.J."/>
            <person name="Hornburger P."/>
            <person name="Mueller R.-W."/>
            <person name="Bruemmer F."/>
            <person name="Labrenz M."/>
            <person name="Spormann A.M."/>
            <person name="Op den Camp H."/>
            <person name="Overmann J."/>
            <person name="Amann R."/>
            <person name="Jetten M.S.M."/>
            <person name="Mascher T."/>
            <person name="Medema M.H."/>
            <person name="Devos D.P."/>
            <person name="Kaster A.-K."/>
            <person name="Ovreas L."/>
            <person name="Rohde M."/>
            <person name="Galperin M.Y."/>
            <person name="Jogler C."/>
        </authorList>
    </citation>
    <scope>NUCLEOTIDE SEQUENCE [LARGE SCALE GENOMIC DNA]</scope>
    <source>
        <strain evidence="3 4">Pr1d</strain>
    </source>
</reference>
<evidence type="ECO:0000256" key="2">
    <source>
        <dbReference type="SAM" id="SignalP"/>
    </source>
</evidence>